<dbReference type="Proteomes" id="UP000320160">
    <property type="component" value="Unassembled WGS sequence"/>
</dbReference>
<gene>
    <name evidence="1" type="ORF">FOM92_00550</name>
</gene>
<dbReference type="EMBL" id="VKKU01000001">
    <property type="protein sequence ID" value="TSB03971.1"/>
    <property type="molecule type" value="Genomic_DNA"/>
</dbReference>
<organism evidence="1 2">
    <name type="scientific">Sphingorhabdus contaminans</name>
    <dbReference type="NCBI Taxonomy" id="1343899"/>
    <lineage>
        <taxon>Bacteria</taxon>
        <taxon>Pseudomonadati</taxon>
        <taxon>Pseudomonadota</taxon>
        <taxon>Alphaproteobacteria</taxon>
        <taxon>Sphingomonadales</taxon>
        <taxon>Sphingomonadaceae</taxon>
        <taxon>Sphingorhabdus</taxon>
    </lineage>
</organism>
<dbReference type="OrthoDB" id="6058756at2"/>
<proteinExistence type="predicted"/>
<dbReference type="RefSeq" id="WP_143774844.1">
    <property type="nucleotide sequence ID" value="NZ_VKKU01000001.1"/>
</dbReference>
<sequence>MANALRRKAEPRHIRLYHSITGTVAWAHLSGNAIKVLFALVRIDDGSKNGQIFYSDRQAALDTGLSRNTCIKAFRELVEKGFLCIVEKGHFDRKVRHATVWRYTWQAAPGICGPTREFEKWRPESEKPRAQKLTRTGAKIERSDNFDALTGPIIEPDIPAKPHKLVRAIGSNNEPQVVYQDGGIPND</sequence>
<dbReference type="InterPro" id="IPR036388">
    <property type="entry name" value="WH-like_DNA-bd_sf"/>
</dbReference>
<comment type="caution">
    <text evidence="1">The sequence shown here is derived from an EMBL/GenBank/DDBJ whole genome shotgun (WGS) entry which is preliminary data.</text>
</comment>
<keyword evidence="2" id="KW-1185">Reference proteome</keyword>
<dbReference type="Gene3D" id="1.10.10.10">
    <property type="entry name" value="Winged helix-like DNA-binding domain superfamily/Winged helix DNA-binding domain"/>
    <property type="match status" value="1"/>
</dbReference>
<reference evidence="1 2" key="1">
    <citation type="submission" date="2019-07" db="EMBL/GenBank/DDBJ databases">
        <authorList>
            <person name="Park M."/>
        </authorList>
    </citation>
    <scope>NUCLEOTIDE SEQUENCE [LARGE SCALE GENOMIC DNA]</scope>
    <source>
        <strain evidence="1 2">KCTC32445</strain>
    </source>
</reference>
<evidence type="ECO:0000313" key="1">
    <source>
        <dbReference type="EMBL" id="TSB03971.1"/>
    </source>
</evidence>
<name>A0A553WH02_9SPHN</name>
<protein>
    <submittedName>
        <fullName evidence="1">Helix-turn-helix domain-containing protein</fullName>
    </submittedName>
</protein>
<accession>A0A553WH02</accession>
<evidence type="ECO:0000313" key="2">
    <source>
        <dbReference type="Proteomes" id="UP000320160"/>
    </source>
</evidence>
<dbReference type="AlphaFoldDB" id="A0A553WH02"/>